<dbReference type="Pfam" id="PF19065">
    <property type="entry name" value="P8_CR"/>
    <property type="match status" value="1"/>
</dbReference>
<proteinExistence type="predicted"/>
<reference evidence="2" key="1">
    <citation type="journal article" date="2020" name="Nature">
        <title>Giant virus diversity and host interactions through global metagenomics.</title>
        <authorList>
            <person name="Schulz F."/>
            <person name="Roux S."/>
            <person name="Paez-Espino D."/>
            <person name="Jungbluth S."/>
            <person name="Walsh D.A."/>
            <person name="Denef V.J."/>
            <person name="McMahon K.D."/>
            <person name="Konstantinidis K.T."/>
            <person name="Eloe-Fadrosh E.A."/>
            <person name="Kyrpides N.C."/>
            <person name="Woyke T."/>
        </authorList>
    </citation>
    <scope>NUCLEOTIDE SEQUENCE</scope>
    <source>
        <strain evidence="2">GVMAG-M-3300023184-53</strain>
    </source>
</reference>
<dbReference type="EMBL" id="MN740137">
    <property type="protein sequence ID" value="QHT89247.1"/>
    <property type="molecule type" value="Genomic_DNA"/>
</dbReference>
<evidence type="ECO:0000313" key="2">
    <source>
        <dbReference type="EMBL" id="QHT89247.1"/>
    </source>
</evidence>
<dbReference type="AlphaFoldDB" id="A0A6C0IA33"/>
<dbReference type="InterPro" id="IPR043916">
    <property type="entry name" value="P8_CR"/>
</dbReference>
<feature type="domain" description="Minor capsid protein P8 central region" evidence="1">
    <location>
        <begin position="118"/>
        <end position="257"/>
    </location>
</feature>
<evidence type="ECO:0000259" key="1">
    <source>
        <dbReference type="Pfam" id="PF19065"/>
    </source>
</evidence>
<sequence length="278" mass="31102">MDFNPINFPYGNCLNVSNVTHRNAFPGVDVYQNGSDSCAPNVGLAPGLYSPPTLQTIGYKNQQAVNQADTSFLHNKPVPNGSVEYFTQGYSNPTLQTKRPDNLYTNSWIRVASETLNVLPNALFSVFFSDQNIEHLRSTIVKKVEQITAESGVTGSKQGVQIMKPEMDDFFNYMINTFHTYSSQNGSICFVNFNKTNDTKIEIEKLNTTILQEYISKMVSQINMYIYYYKDASQMPEQLSLPVLTSMKGSRSLEYNTGMYSGNSIGVASYNEVGNIPI</sequence>
<organism evidence="2">
    <name type="scientific">viral metagenome</name>
    <dbReference type="NCBI Taxonomy" id="1070528"/>
    <lineage>
        <taxon>unclassified sequences</taxon>
        <taxon>metagenomes</taxon>
        <taxon>organismal metagenomes</taxon>
    </lineage>
</organism>
<name>A0A6C0IA33_9ZZZZ</name>
<accession>A0A6C0IA33</accession>
<protein>
    <recommendedName>
        <fullName evidence="1">Minor capsid protein P8 central region domain-containing protein</fullName>
    </recommendedName>
</protein>